<dbReference type="SUPFAM" id="SSF54826">
    <property type="entry name" value="Enolase N-terminal domain-like"/>
    <property type="match status" value="1"/>
</dbReference>
<protein>
    <recommendedName>
        <fullName evidence="2">Mandelate racemase/muconate lactonizing enzyme C-terminal domain-containing protein</fullName>
    </recommendedName>
</protein>
<dbReference type="SUPFAM" id="SSF51604">
    <property type="entry name" value="Enolase C-terminal domain-like"/>
    <property type="match status" value="1"/>
</dbReference>
<dbReference type="InterPro" id="IPR013342">
    <property type="entry name" value="Mandelate_racemase_C"/>
</dbReference>
<dbReference type="SFLD" id="SFLDS00001">
    <property type="entry name" value="Enolase"/>
    <property type="match status" value="1"/>
</dbReference>
<sequence>MIRDNEDLARRSAGVPIKITGVKTFVVNAEMRNWIFVKVLTDQPGLYGWGEASLNWKTRAVTGAVEDLEPTVLGRDPRDIEQCVRAMNKFSYYKLGMVGATAISGIEHALWDIFGKSVGLPVWRLLGGKVRDRVRVYTHLGLGEMKSVYETFDVGSLKERAAAVTEKGYDALKVVFIPYGAHSAPVPAQRHVGKMMQALRDTVGDAVDIMIDFHGRPGSIAAAMGYIRELEPYRPMFCEEPVQPGDTEALRRIAEQADCPIASGERLVGLKEFQPVFAQKAVHIAQPDLNHTGGLLEGKRIAALAEAELIGIAPHNPNGPLAGVAALHFDVSTPNFVIQEEMSGAVPWYDDVVQTPIRRTGSHWEVPDAPGFGIEVNETEAAKHPFKPEVMHTTSAVLDDGTIVDW</sequence>
<dbReference type="InterPro" id="IPR029017">
    <property type="entry name" value="Enolase-like_N"/>
</dbReference>
<dbReference type="Pfam" id="PF02746">
    <property type="entry name" value="MR_MLE_N"/>
    <property type="match status" value="1"/>
</dbReference>
<dbReference type="Gene3D" id="3.20.20.120">
    <property type="entry name" value="Enolase-like C-terminal domain"/>
    <property type="match status" value="1"/>
</dbReference>
<evidence type="ECO:0000313" key="4">
    <source>
        <dbReference type="Proteomes" id="UP000652760"/>
    </source>
</evidence>
<evidence type="ECO:0000313" key="3">
    <source>
        <dbReference type="EMBL" id="MBK1837445.1"/>
    </source>
</evidence>
<dbReference type="Gene3D" id="3.30.390.10">
    <property type="entry name" value="Enolase-like, N-terminal domain"/>
    <property type="match status" value="1"/>
</dbReference>
<dbReference type="InterPro" id="IPR018110">
    <property type="entry name" value="Mandel_Rmase/mucon_lact_enz_CS"/>
</dbReference>
<dbReference type="InterPro" id="IPR036849">
    <property type="entry name" value="Enolase-like_C_sf"/>
</dbReference>
<dbReference type="PANTHER" id="PTHR48080">
    <property type="entry name" value="D-GALACTONATE DEHYDRATASE-RELATED"/>
    <property type="match status" value="1"/>
</dbReference>
<keyword evidence="1" id="KW-0456">Lyase</keyword>
<dbReference type="InterPro" id="IPR034593">
    <property type="entry name" value="DgoD-like"/>
</dbReference>
<accession>A0ABS1F1Z3</accession>
<reference evidence="4" key="1">
    <citation type="submission" date="2021-01" db="EMBL/GenBank/DDBJ databases">
        <title>Genome public.</title>
        <authorList>
            <person name="Liu C."/>
            <person name="Sun Q."/>
        </authorList>
    </citation>
    <scope>NUCLEOTIDE SEQUENCE [LARGE SCALE GENOMIC DNA]</scope>
    <source>
        <strain evidence="4">YIM B02556</strain>
    </source>
</reference>
<organism evidence="3 4">
    <name type="scientific">Azospirillum endophyticum</name>
    <dbReference type="NCBI Taxonomy" id="2800326"/>
    <lineage>
        <taxon>Bacteria</taxon>
        <taxon>Pseudomonadati</taxon>
        <taxon>Pseudomonadota</taxon>
        <taxon>Alphaproteobacteria</taxon>
        <taxon>Rhodospirillales</taxon>
        <taxon>Azospirillaceae</taxon>
        <taxon>Azospirillum</taxon>
    </lineage>
</organism>
<feature type="domain" description="Mandelate racemase/muconate lactonizing enzyme C-terminal" evidence="2">
    <location>
        <begin position="154"/>
        <end position="260"/>
    </location>
</feature>
<dbReference type="SFLD" id="SFLDG00179">
    <property type="entry name" value="mandelate_racemase"/>
    <property type="match status" value="1"/>
</dbReference>
<dbReference type="RefSeq" id="WP_200191979.1">
    <property type="nucleotide sequence ID" value="NZ_JAENHM010000025.1"/>
</dbReference>
<dbReference type="Proteomes" id="UP000652760">
    <property type="component" value="Unassembled WGS sequence"/>
</dbReference>
<gene>
    <name evidence="3" type="ORF">JHL17_08460</name>
</gene>
<dbReference type="Pfam" id="PF13378">
    <property type="entry name" value="MR_MLE_C"/>
    <property type="match status" value="1"/>
</dbReference>
<dbReference type="SMART" id="SM00922">
    <property type="entry name" value="MR_MLE"/>
    <property type="match status" value="1"/>
</dbReference>
<comment type="caution">
    <text evidence="3">The sequence shown here is derived from an EMBL/GenBank/DDBJ whole genome shotgun (WGS) entry which is preliminary data.</text>
</comment>
<keyword evidence="4" id="KW-1185">Reference proteome</keyword>
<dbReference type="InterPro" id="IPR029065">
    <property type="entry name" value="Enolase_C-like"/>
</dbReference>
<dbReference type="InterPro" id="IPR013341">
    <property type="entry name" value="Mandelate_racemase_N_dom"/>
</dbReference>
<proteinExistence type="predicted"/>
<name>A0ABS1F1Z3_9PROT</name>
<evidence type="ECO:0000256" key="1">
    <source>
        <dbReference type="ARBA" id="ARBA00023239"/>
    </source>
</evidence>
<dbReference type="EMBL" id="JAENHM010000025">
    <property type="protein sequence ID" value="MBK1837445.1"/>
    <property type="molecule type" value="Genomic_DNA"/>
</dbReference>
<dbReference type="PROSITE" id="PS00908">
    <property type="entry name" value="MR_MLE_1"/>
    <property type="match status" value="1"/>
</dbReference>
<dbReference type="PANTHER" id="PTHR48080:SF2">
    <property type="entry name" value="D-GALACTONATE DEHYDRATASE"/>
    <property type="match status" value="1"/>
</dbReference>
<evidence type="ECO:0000259" key="2">
    <source>
        <dbReference type="SMART" id="SM00922"/>
    </source>
</evidence>